<dbReference type="CDD" id="cd07377">
    <property type="entry name" value="WHTH_GntR"/>
    <property type="match status" value="1"/>
</dbReference>
<dbReference type="SMART" id="SM00345">
    <property type="entry name" value="HTH_GNTR"/>
    <property type="match status" value="1"/>
</dbReference>
<accession>A0A1B9ND98</accession>
<dbReference type="PROSITE" id="PS50949">
    <property type="entry name" value="HTH_GNTR"/>
    <property type="match status" value="1"/>
</dbReference>
<dbReference type="PANTHER" id="PTHR43537:SF52">
    <property type="entry name" value="FATTY ACID METABOLISM REGULATOR PROTEIN"/>
    <property type="match status" value="1"/>
</dbReference>
<dbReference type="GO" id="GO:0003700">
    <property type="term" value="F:DNA-binding transcription factor activity"/>
    <property type="evidence" value="ECO:0007669"/>
    <property type="project" value="InterPro"/>
</dbReference>
<evidence type="ECO:0000313" key="5">
    <source>
        <dbReference type="EMBL" id="OCG74572.1"/>
    </source>
</evidence>
<dbReference type="RefSeq" id="WP_067024404.1">
    <property type="nucleotide sequence ID" value="NZ_CP038256.1"/>
</dbReference>
<keyword evidence="2" id="KW-0238">DNA-binding</keyword>
<dbReference type="InterPro" id="IPR036388">
    <property type="entry name" value="WH-like_DNA-bd_sf"/>
</dbReference>
<comment type="caution">
    <text evidence="5">The sequence shown here is derived from an EMBL/GenBank/DDBJ whole genome shotgun (WGS) entry which is preliminary data.</text>
</comment>
<dbReference type="GO" id="GO:0003677">
    <property type="term" value="F:DNA binding"/>
    <property type="evidence" value="ECO:0007669"/>
    <property type="project" value="UniProtKB-KW"/>
</dbReference>
<dbReference type="SUPFAM" id="SSF48008">
    <property type="entry name" value="GntR ligand-binding domain-like"/>
    <property type="match status" value="1"/>
</dbReference>
<evidence type="ECO:0000256" key="2">
    <source>
        <dbReference type="ARBA" id="ARBA00023125"/>
    </source>
</evidence>
<dbReference type="InterPro" id="IPR008920">
    <property type="entry name" value="TF_FadR/GntR_C"/>
</dbReference>
<dbReference type="Pfam" id="PF00392">
    <property type="entry name" value="GntR"/>
    <property type="match status" value="1"/>
</dbReference>
<keyword evidence="1" id="KW-0805">Transcription regulation</keyword>
<dbReference type="PANTHER" id="PTHR43537">
    <property type="entry name" value="TRANSCRIPTIONAL REGULATOR, GNTR FAMILY"/>
    <property type="match status" value="1"/>
</dbReference>
<dbReference type="Gene3D" id="1.20.120.530">
    <property type="entry name" value="GntR ligand-binding domain-like"/>
    <property type="match status" value="1"/>
</dbReference>
<dbReference type="InterPro" id="IPR011711">
    <property type="entry name" value="GntR_C"/>
</dbReference>
<evidence type="ECO:0000256" key="3">
    <source>
        <dbReference type="ARBA" id="ARBA00023163"/>
    </source>
</evidence>
<dbReference type="SUPFAM" id="SSF46785">
    <property type="entry name" value="Winged helix' DNA-binding domain"/>
    <property type="match status" value="1"/>
</dbReference>
<evidence type="ECO:0000259" key="4">
    <source>
        <dbReference type="PROSITE" id="PS50949"/>
    </source>
</evidence>
<organism evidence="5 6">
    <name type="scientific">Microbacterium sediminis</name>
    <dbReference type="NCBI Taxonomy" id="904291"/>
    <lineage>
        <taxon>Bacteria</taxon>
        <taxon>Bacillati</taxon>
        <taxon>Actinomycetota</taxon>
        <taxon>Actinomycetes</taxon>
        <taxon>Micrococcales</taxon>
        <taxon>Microbacteriaceae</taxon>
        <taxon>Microbacterium</taxon>
    </lineage>
</organism>
<dbReference type="EMBL" id="LXMD01000021">
    <property type="protein sequence ID" value="OCG74572.1"/>
    <property type="molecule type" value="Genomic_DNA"/>
</dbReference>
<evidence type="ECO:0000256" key="1">
    <source>
        <dbReference type="ARBA" id="ARBA00023015"/>
    </source>
</evidence>
<dbReference type="InterPro" id="IPR000524">
    <property type="entry name" value="Tscrpt_reg_HTH_GntR"/>
</dbReference>
<protein>
    <recommendedName>
        <fullName evidence="4">HTH gntR-type domain-containing protein</fullName>
    </recommendedName>
</protein>
<feature type="domain" description="HTH gntR-type" evidence="4">
    <location>
        <begin position="13"/>
        <end position="80"/>
    </location>
</feature>
<dbReference type="STRING" id="904291.A7J15_03265"/>
<keyword evidence="3" id="KW-0804">Transcription</keyword>
<dbReference type="Gene3D" id="1.10.10.10">
    <property type="entry name" value="Winged helix-like DNA-binding domain superfamily/Winged helix DNA-binding domain"/>
    <property type="match status" value="1"/>
</dbReference>
<name>A0A1B9ND98_9MICO</name>
<evidence type="ECO:0000313" key="6">
    <source>
        <dbReference type="Proteomes" id="UP000093355"/>
    </source>
</evidence>
<keyword evidence="6" id="KW-1185">Reference proteome</keyword>
<dbReference type="Proteomes" id="UP000093355">
    <property type="component" value="Unassembled WGS sequence"/>
</dbReference>
<dbReference type="Pfam" id="PF07729">
    <property type="entry name" value="FCD"/>
    <property type="match status" value="1"/>
</dbReference>
<dbReference type="AlphaFoldDB" id="A0A1B9ND98"/>
<proteinExistence type="predicted"/>
<gene>
    <name evidence="5" type="ORF">A7J15_03265</name>
</gene>
<reference evidence="5 6" key="1">
    <citation type="submission" date="2016-05" db="EMBL/GenBank/DDBJ databases">
        <authorList>
            <person name="Lavstsen T."/>
            <person name="Jespersen J.S."/>
        </authorList>
    </citation>
    <scope>NUCLEOTIDE SEQUENCE [LARGE SCALE GENOMIC DNA]</scope>
    <source>
        <strain evidence="5 6">YLB-01</strain>
    </source>
</reference>
<dbReference type="InterPro" id="IPR036390">
    <property type="entry name" value="WH_DNA-bd_sf"/>
</dbReference>
<sequence length="230" mass="25721">MPGITGPIEPAPQRLGDTVYQRIGQAIIDRRLPPGARIRDLDIAAELGVSRMPVREALQRLERIGLVEMSASRFTRVTEISEREIEASLEYLGYQVGIAMRMAADRMPDEERRRAIELTRAVVARCRATEPADSLEVDVELIVPIYEDLNELYAFAAAACGNSVFLRSYNEAWFGLRRAQRGKPNLIQTPAAIADAFERLAEAIADHDGKAAERIIRAMFLLTEVRTDLL</sequence>